<dbReference type="HOGENOM" id="CLU_003703_13_3_1"/>
<proteinExistence type="predicted"/>
<keyword evidence="3" id="KW-1185">Reference proteome</keyword>
<feature type="domain" description="CxC2-like cysteine cluster KDZ transposase-associated" evidence="1">
    <location>
        <begin position="3"/>
        <end position="43"/>
    </location>
</feature>
<dbReference type="OrthoDB" id="2793259at2759"/>
<organism evidence="2 3">
    <name type="scientific">Ceriporiopsis subvermispora (strain B)</name>
    <name type="common">White-rot fungus</name>
    <name type="synonym">Gelatoporia subvermispora</name>
    <dbReference type="NCBI Taxonomy" id="914234"/>
    <lineage>
        <taxon>Eukaryota</taxon>
        <taxon>Fungi</taxon>
        <taxon>Dikarya</taxon>
        <taxon>Basidiomycota</taxon>
        <taxon>Agaricomycotina</taxon>
        <taxon>Agaricomycetes</taxon>
        <taxon>Polyporales</taxon>
        <taxon>Gelatoporiaceae</taxon>
        <taxon>Gelatoporia</taxon>
    </lineage>
</organism>
<gene>
    <name evidence="2" type="ORF">CERSUDRAFT_75291</name>
</gene>
<evidence type="ECO:0000259" key="1">
    <source>
        <dbReference type="Pfam" id="PF18803"/>
    </source>
</evidence>
<dbReference type="Pfam" id="PF18758">
    <property type="entry name" value="KDZ"/>
    <property type="match status" value="1"/>
</dbReference>
<dbReference type="InterPro" id="IPR041457">
    <property type="entry name" value="CxC2_KDZ-assoc"/>
</dbReference>
<sequence length="702" mass="79759">MTIAPKTSATFRVLEHFHIESAQAGVFAQAFYNTLTRHTDNTGLSSLTVCNTFLRMMREWRYLKALKRGGQGHDPGGRKNLPLDWEHNVSSDDMDPSLTNGQAYFIEEMAYKDHVETFGKTIKEETNTCNNHDAAKLANVKGYESLAASGVVSVQCTRHEMRLPCSIGDLQHGERLLFGAFVVVSYNITCQWSRNFWKRIRSYQGLFDYNKVTMFLVPKFHLPAHQDFCKDNYSFHFTRGVAHTDGEGIERGWSLTNIFGPSTKEMGPGARRDLLDDVFGDHNWRKIVRLISSLLKRAKQAAKGCYKYMKEFEAFNAAIPSAQAAQWGAELDAWEHDSSNKNLFTATIPALTQAAVRRRLAEQEAVVANCTQPTLVWHQSVSPSSFISTALVLEDQQIEVWFDVQPYIPGVDTLRALLTASKPSEIHAEMLPLLLPSQIHQSVSCHYILLDYEWQLWEGQAYEALDNLRLHLCLRSYLVTFKNQWVSGQRPTTRARSIINAVQRNINNDAATYRASRDALITLTAPLGKSGLETTLRDLVDSNIRAITSGEMFETEGHRTMSWIWKTSGVAGSGDSSDPDLHDMLHIEWCKARARADRWKEECDLVQEEMRWVLQFFDWQSKHWQARADAVPTATAADSDSADGLVAYARRQADLRWSMRMETLESETSEDNEDEPSLAHLHIWRTRNMLNVDVKVLLKVTA</sequence>
<dbReference type="Pfam" id="PF18803">
    <property type="entry name" value="CxC2"/>
    <property type="match status" value="1"/>
</dbReference>
<evidence type="ECO:0000313" key="3">
    <source>
        <dbReference type="Proteomes" id="UP000016930"/>
    </source>
</evidence>
<dbReference type="EMBL" id="KB445801">
    <property type="protein sequence ID" value="EMD34956.1"/>
    <property type="molecule type" value="Genomic_DNA"/>
</dbReference>
<dbReference type="InterPro" id="IPR040521">
    <property type="entry name" value="KDZ"/>
</dbReference>
<evidence type="ECO:0000313" key="2">
    <source>
        <dbReference type="EMBL" id="EMD34956.1"/>
    </source>
</evidence>
<protein>
    <recommendedName>
        <fullName evidence="1">CxC2-like cysteine cluster KDZ transposase-associated domain-containing protein</fullName>
    </recommendedName>
</protein>
<reference evidence="2 3" key="1">
    <citation type="journal article" date="2012" name="Proc. Natl. Acad. Sci. U.S.A.">
        <title>Comparative genomics of Ceriporiopsis subvermispora and Phanerochaete chrysosporium provide insight into selective ligninolysis.</title>
        <authorList>
            <person name="Fernandez-Fueyo E."/>
            <person name="Ruiz-Duenas F.J."/>
            <person name="Ferreira P."/>
            <person name="Floudas D."/>
            <person name="Hibbett D.S."/>
            <person name="Canessa P."/>
            <person name="Larrondo L.F."/>
            <person name="James T.Y."/>
            <person name="Seelenfreund D."/>
            <person name="Lobos S."/>
            <person name="Polanco R."/>
            <person name="Tello M."/>
            <person name="Honda Y."/>
            <person name="Watanabe T."/>
            <person name="Watanabe T."/>
            <person name="Ryu J.S."/>
            <person name="Kubicek C.P."/>
            <person name="Schmoll M."/>
            <person name="Gaskell J."/>
            <person name="Hammel K.E."/>
            <person name="St John F.J."/>
            <person name="Vanden Wymelenberg A."/>
            <person name="Sabat G."/>
            <person name="Splinter BonDurant S."/>
            <person name="Syed K."/>
            <person name="Yadav J.S."/>
            <person name="Doddapaneni H."/>
            <person name="Subramanian V."/>
            <person name="Lavin J.L."/>
            <person name="Oguiza J.A."/>
            <person name="Perez G."/>
            <person name="Pisabarro A.G."/>
            <person name="Ramirez L."/>
            <person name="Santoyo F."/>
            <person name="Master E."/>
            <person name="Coutinho P.M."/>
            <person name="Henrissat B."/>
            <person name="Lombard V."/>
            <person name="Magnuson J.K."/>
            <person name="Kuees U."/>
            <person name="Hori C."/>
            <person name="Igarashi K."/>
            <person name="Samejima M."/>
            <person name="Held B.W."/>
            <person name="Barry K.W."/>
            <person name="LaButti K.M."/>
            <person name="Lapidus A."/>
            <person name="Lindquist E.A."/>
            <person name="Lucas S.M."/>
            <person name="Riley R."/>
            <person name="Salamov A.A."/>
            <person name="Hoffmeister D."/>
            <person name="Schwenk D."/>
            <person name="Hadar Y."/>
            <person name="Yarden O."/>
            <person name="de Vries R.P."/>
            <person name="Wiebenga A."/>
            <person name="Stenlid J."/>
            <person name="Eastwood D."/>
            <person name="Grigoriev I.V."/>
            <person name="Berka R.M."/>
            <person name="Blanchette R.A."/>
            <person name="Kersten P."/>
            <person name="Martinez A.T."/>
            <person name="Vicuna R."/>
            <person name="Cullen D."/>
        </authorList>
    </citation>
    <scope>NUCLEOTIDE SEQUENCE [LARGE SCALE GENOMIC DNA]</scope>
    <source>
        <strain evidence="2 3">B</strain>
    </source>
</reference>
<dbReference type="AlphaFoldDB" id="M2R8F0"/>
<dbReference type="Proteomes" id="UP000016930">
    <property type="component" value="Unassembled WGS sequence"/>
</dbReference>
<dbReference type="STRING" id="914234.M2R8F0"/>
<accession>M2R8F0</accession>
<name>M2R8F0_CERS8</name>